<evidence type="ECO:0000256" key="2">
    <source>
        <dbReference type="SAM" id="MobiDB-lite"/>
    </source>
</evidence>
<evidence type="ECO:0000313" key="4">
    <source>
        <dbReference type="EMBL" id="SHM12734.1"/>
    </source>
</evidence>
<reference evidence="4 5" key="1">
    <citation type="submission" date="2016-11" db="EMBL/GenBank/DDBJ databases">
        <authorList>
            <person name="Jaros S."/>
            <person name="Januszkiewicz K."/>
            <person name="Wedrychowicz H."/>
        </authorList>
    </citation>
    <scope>NUCLEOTIDE SEQUENCE [LARGE SCALE GENOMIC DNA]</scope>
    <source>
        <strain evidence="4 5">DSM 29589</strain>
    </source>
</reference>
<dbReference type="InterPro" id="IPR002737">
    <property type="entry name" value="MEMO1_fam"/>
</dbReference>
<dbReference type="SUPFAM" id="SSF143447">
    <property type="entry name" value="AMMECR1-like"/>
    <property type="match status" value="1"/>
</dbReference>
<proteinExistence type="inferred from homology"/>
<dbReference type="NCBIfam" id="TIGR04336">
    <property type="entry name" value="AmmeMemoSam_B"/>
    <property type="match status" value="1"/>
</dbReference>
<gene>
    <name evidence="4" type="ORF">SAMN05444398_11060</name>
</gene>
<dbReference type="InterPro" id="IPR036071">
    <property type="entry name" value="AMMECR1_dom_sf"/>
</dbReference>
<dbReference type="Gene3D" id="3.30.700.20">
    <property type="entry name" value="Hypothetical protein ph0010, domain 1"/>
    <property type="match status" value="1"/>
</dbReference>
<evidence type="ECO:0000256" key="1">
    <source>
        <dbReference type="ARBA" id="ARBA00006315"/>
    </source>
</evidence>
<sequence length="433" mass="47433">MVEDCIAQTGTGQQPHGSGPRAVISPHAGYAYSGWLAGAAWRATAGLRPRRVVILSPSHRHGFDGIALPSADTFSMPGFDVPVDQAARQALENAGLAHIEDAAHDREHGIETQLPFLHSLHPKAEIVPLAIGRAATDKVAQVIDFISEMDDLTLFVLSSDLSHFLTLGAARTHDLETAKLIETGQHDRLTPAHACGVRAVAGYMASRQGRGARVLRLAMANSYDRSGDASRTVGYGAWALFGTEDEIIPNPHRTELLNAAREALQVRLRRGYGPETDDKSFAAPLQGHAASFVTLTIDRRLRGCIGSLRAHQPLIRDVIENTLKSGFNDPRFQPVTQAELDRIRIKVAVLSPSREMRFSDQDDLVSQLEPGKDGLILSDKGRRGTFLPMVWDSLPEPRVFLDHLKVKAGLPRDHWSDSVTVHRYRAESFAETD</sequence>
<dbReference type="NCBIfam" id="TIGR00296">
    <property type="entry name" value="TIGR00296 family protein"/>
    <property type="match status" value="1"/>
</dbReference>
<dbReference type="Pfam" id="PF01875">
    <property type="entry name" value="Memo"/>
    <property type="match status" value="1"/>
</dbReference>
<dbReference type="InterPro" id="IPR027485">
    <property type="entry name" value="AMMECR1_N"/>
</dbReference>
<dbReference type="NCBIfam" id="TIGR04335">
    <property type="entry name" value="AmmeMemoSam_A"/>
    <property type="match status" value="1"/>
</dbReference>
<dbReference type="InterPro" id="IPR027623">
    <property type="entry name" value="AmmeMemoSam_A"/>
</dbReference>
<dbReference type="Gene3D" id="3.30.1490.150">
    <property type="entry name" value="Hypothetical protein ph0010, domain 2"/>
    <property type="match status" value="1"/>
</dbReference>
<protein>
    <recommendedName>
        <fullName evidence="3">AMMECR1 domain-containing protein</fullName>
    </recommendedName>
</protein>
<evidence type="ECO:0000313" key="5">
    <source>
        <dbReference type="Proteomes" id="UP000183974"/>
    </source>
</evidence>
<comment type="similarity">
    <text evidence="1">Belongs to the MEMO1 family.</text>
</comment>
<dbReference type="Gene3D" id="3.40.830.10">
    <property type="entry name" value="LigB-like"/>
    <property type="match status" value="1"/>
</dbReference>
<feature type="domain" description="AMMECR1" evidence="3">
    <location>
        <begin position="251"/>
        <end position="433"/>
    </location>
</feature>
<dbReference type="PROSITE" id="PS51112">
    <property type="entry name" value="AMMECR1"/>
    <property type="match status" value="1"/>
</dbReference>
<dbReference type="EMBL" id="FRBR01000010">
    <property type="protein sequence ID" value="SHM12734.1"/>
    <property type="molecule type" value="Genomic_DNA"/>
</dbReference>
<dbReference type="CDD" id="cd07361">
    <property type="entry name" value="MEMO_like"/>
    <property type="match status" value="1"/>
</dbReference>
<dbReference type="STRING" id="337701.SAMN05444398_11060"/>
<feature type="region of interest" description="Disordered" evidence="2">
    <location>
        <begin position="1"/>
        <end position="20"/>
    </location>
</feature>
<dbReference type="AlphaFoldDB" id="A0A1M7G8K6"/>
<dbReference type="Pfam" id="PF01871">
    <property type="entry name" value="AMMECR1"/>
    <property type="match status" value="1"/>
</dbReference>
<evidence type="ECO:0000259" key="3">
    <source>
        <dbReference type="PROSITE" id="PS51112"/>
    </source>
</evidence>
<name>A0A1M7G8K6_9RHOB</name>
<dbReference type="InterPro" id="IPR023473">
    <property type="entry name" value="AMMECR1"/>
</dbReference>
<dbReference type="Proteomes" id="UP000183974">
    <property type="component" value="Unassembled WGS sequence"/>
</dbReference>
<dbReference type="PANTHER" id="PTHR11060">
    <property type="entry name" value="PROTEIN MEMO1"/>
    <property type="match status" value="1"/>
</dbReference>
<keyword evidence="5" id="KW-1185">Reference proteome</keyword>
<accession>A0A1M7G8K6</accession>
<organism evidence="4 5">
    <name type="scientific">Roseovarius pacificus</name>
    <dbReference type="NCBI Taxonomy" id="337701"/>
    <lineage>
        <taxon>Bacteria</taxon>
        <taxon>Pseudomonadati</taxon>
        <taxon>Pseudomonadota</taxon>
        <taxon>Alphaproteobacteria</taxon>
        <taxon>Rhodobacterales</taxon>
        <taxon>Roseobacteraceae</taxon>
        <taxon>Roseovarius</taxon>
    </lineage>
</organism>
<dbReference type="PANTHER" id="PTHR11060:SF0">
    <property type="entry name" value="PROTEIN MEMO1"/>
    <property type="match status" value="1"/>
</dbReference>
<dbReference type="InterPro" id="IPR002733">
    <property type="entry name" value="AMMECR1_domain"/>
</dbReference>